<dbReference type="InterPro" id="IPR010104">
    <property type="entry name" value="TonB_rcpt_bac"/>
</dbReference>
<keyword evidence="3 7" id="KW-1134">Transmembrane beta strand</keyword>
<dbReference type="Pfam" id="PF14905">
    <property type="entry name" value="OMP_b-brl_3"/>
    <property type="match status" value="1"/>
</dbReference>
<evidence type="ECO:0000313" key="14">
    <source>
        <dbReference type="Proteomes" id="UP000076077"/>
    </source>
</evidence>
<evidence type="ECO:0000256" key="6">
    <source>
        <dbReference type="ARBA" id="ARBA00023237"/>
    </source>
</evidence>
<sequence length="949" mass="103985">MSLSNKGKGGFRPTLLSAAVAATVTASLGVHAQEGAEPQELEEITVTGFRKSVMDAIDTKRDAKAVVEAISAEDIGKLPDSSIAESISRLPGLASQRLDGRASRVTIRGFGENESATTFNGREQVSIGDNRGVEFDLYPSEIMSGVTVYKTPTADLEAEGIAGVIDMQTVKPLERGERLVKVSGQYEMTSFDKLNPDGEDSGYRTTFSYIDQFADDTIGVAFAFNTMSSPNQEERWNAWGYPEIFVTDQGVYKSWPGDENNRNSDGTPWDSTETSMLSGAKPYVRSSVLDRDSAMLVLEARPTDKLHMTFDSLYVDYSDEKILRGIEIPFAGGQGVFEPIGDATNGFYTSGITEGQRVVVRNDVENRDAELQSFGFNVEYDFSDDLQLGFDISHSKVERQIWSFESYSGTGRGDNGGVADTLSYTLNSGNAGAIFTHGLDYSDWDLIQLGGPLTWGWNETLNNKYVTDDALINTAQDGFLNAPEIDDELTSLKLAATQMVNAGIVNEISYGISYRDRQKDKQSHGYYVTLAAFPDTLVVPEAYRLGSVSLDFIGMDEMIAYDSKALLADGYYELTDASLADLSHLTKSYSVGEQVTAAFVEAGFETEVAGLVLTGSAGLRYVHTEVESKGYAGKLEDGAVVAVPSNIQHDYGHLLPSLNLALALDEQQTLRFGAAKTISRARMDEMNSSVSYDYLAVQDANGNNFSISGGNPYLEPKEAVGLDLSYENYFSDEGYFSIALFWKDLDNWHFDDIYEVDLSEIMDLSAVQLPDGVNTTATRSSKVNGGGGTLQGYEVSVALPLNVFSEYLDGFGMLASHTGVSSDIEDQYGNDYELPGLSDKIQTFTFYYEKYGFSARASMRKRSDFKGEVYDIAFEPKQVEVLGETIWDAQLGYDFAESGIGGLEGLSVFLQGINLTDEPFTTLSGDNELQVRDYQSYGKTYLLGFSYEF</sequence>
<evidence type="ECO:0000313" key="12">
    <source>
        <dbReference type="EMBL" id="AMX03483.1"/>
    </source>
</evidence>
<protein>
    <submittedName>
        <fullName evidence="12">Ligand-gated channel protein</fullName>
    </submittedName>
    <submittedName>
        <fullName evidence="13">TonB-dependent receptor</fullName>
    </submittedName>
</protein>
<reference evidence="14" key="2">
    <citation type="submission" date="2016-03" db="EMBL/GenBank/DDBJ databases">
        <authorList>
            <person name="Lee Y.-S."/>
            <person name="Choi Y.-L."/>
        </authorList>
    </citation>
    <scope>NUCLEOTIDE SEQUENCE [LARGE SCALE GENOMIC DNA]</scope>
    <source>
        <strain evidence="14">DAU221</strain>
    </source>
</reference>
<comment type="subcellular location">
    <subcellularLocation>
        <location evidence="1 7">Cell outer membrane</location>
        <topology evidence="1 7">Multi-pass membrane protein</topology>
    </subcellularLocation>
</comment>
<evidence type="ECO:0000313" key="13">
    <source>
        <dbReference type="EMBL" id="MCX2802438.1"/>
    </source>
</evidence>
<dbReference type="Pfam" id="PF07715">
    <property type="entry name" value="Plug"/>
    <property type="match status" value="1"/>
</dbReference>
<keyword evidence="4 7" id="KW-0812">Transmembrane</keyword>
<feature type="chain" id="PRO_5007509483" evidence="9">
    <location>
        <begin position="33"/>
        <end position="949"/>
    </location>
</feature>
<name>A0A143HP42_MICTH</name>
<evidence type="ECO:0000256" key="3">
    <source>
        <dbReference type="ARBA" id="ARBA00022452"/>
    </source>
</evidence>
<evidence type="ECO:0000259" key="10">
    <source>
        <dbReference type="Pfam" id="PF07715"/>
    </source>
</evidence>
<comment type="similarity">
    <text evidence="7">Belongs to the TonB-dependent receptor family.</text>
</comment>
<evidence type="ECO:0000256" key="2">
    <source>
        <dbReference type="ARBA" id="ARBA00022448"/>
    </source>
</evidence>
<feature type="compositionally biased region" description="Polar residues" evidence="8">
    <location>
        <begin position="263"/>
        <end position="276"/>
    </location>
</feature>
<dbReference type="EMBL" id="JAPHQB010000018">
    <property type="protein sequence ID" value="MCX2802438.1"/>
    <property type="molecule type" value="Genomic_DNA"/>
</dbReference>
<dbReference type="PANTHER" id="PTHR40980">
    <property type="entry name" value="PLUG DOMAIN-CONTAINING PROTEIN"/>
    <property type="match status" value="1"/>
</dbReference>
<dbReference type="STRING" id="252514.A3224_13680"/>
<evidence type="ECO:0000256" key="8">
    <source>
        <dbReference type="SAM" id="MobiDB-lite"/>
    </source>
</evidence>
<gene>
    <name evidence="12" type="ORF">A3224_13680</name>
    <name evidence="13" type="ORF">OQJ68_11635</name>
</gene>
<dbReference type="Gene3D" id="2.170.130.10">
    <property type="entry name" value="TonB-dependent receptor, plug domain"/>
    <property type="match status" value="1"/>
</dbReference>
<reference evidence="12" key="1">
    <citation type="submission" date="2016-03" db="EMBL/GenBank/DDBJ databases">
        <authorList>
            <person name="Ploux O."/>
        </authorList>
    </citation>
    <scope>NUCLEOTIDE SEQUENCE [LARGE SCALE GENOMIC DNA]</scope>
    <source>
        <strain evidence="12">DAU221</strain>
    </source>
</reference>
<reference evidence="13" key="3">
    <citation type="submission" date="2022-11" db="EMBL/GenBank/DDBJ databases">
        <title>Chitin-degrading and fungicidal potential of chitinolytic bacterial strains from marine environment of the Pacific Ocean regions.</title>
        <authorList>
            <person name="Pentekhina I."/>
            <person name="Nedashkovskaya O."/>
            <person name="Seitkalieva A."/>
            <person name="Podvolotskaya A."/>
            <person name="Tekutyeva L."/>
            <person name="Balabanova L."/>
        </authorList>
    </citation>
    <scope>NUCLEOTIDE SEQUENCE</scope>
    <source>
        <strain evidence="13">KMM 6838</strain>
    </source>
</reference>
<dbReference type="NCBIfam" id="TIGR01782">
    <property type="entry name" value="TonB-Xanth-Caul"/>
    <property type="match status" value="1"/>
</dbReference>
<dbReference type="PROSITE" id="PS52016">
    <property type="entry name" value="TONB_DEPENDENT_REC_3"/>
    <property type="match status" value="1"/>
</dbReference>
<dbReference type="AlphaFoldDB" id="A0A143HP42"/>
<dbReference type="InterPro" id="IPR041700">
    <property type="entry name" value="OMP_b-brl_3"/>
</dbReference>
<evidence type="ECO:0000256" key="7">
    <source>
        <dbReference type="PROSITE-ProRule" id="PRU01360"/>
    </source>
</evidence>
<dbReference type="InterPro" id="IPR012910">
    <property type="entry name" value="Plug_dom"/>
</dbReference>
<evidence type="ECO:0000256" key="4">
    <source>
        <dbReference type="ARBA" id="ARBA00022692"/>
    </source>
</evidence>
<dbReference type="RefSeq" id="WP_067155748.1">
    <property type="nucleotide sequence ID" value="NZ_CP014864.1"/>
</dbReference>
<dbReference type="OrthoDB" id="8727862at2"/>
<dbReference type="Gene3D" id="2.40.170.20">
    <property type="entry name" value="TonB-dependent receptor, beta-barrel domain"/>
    <property type="match status" value="1"/>
</dbReference>
<keyword evidence="9" id="KW-0732">Signal</keyword>
<dbReference type="GO" id="GO:0009279">
    <property type="term" value="C:cell outer membrane"/>
    <property type="evidence" value="ECO:0007669"/>
    <property type="project" value="UniProtKB-SubCell"/>
</dbReference>
<dbReference type="InterPro" id="IPR039426">
    <property type="entry name" value="TonB-dep_rcpt-like"/>
</dbReference>
<dbReference type="InterPro" id="IPR036942">
    <property type="entry name" value="Beta-barrel_TonB_sf"/>
</dbReference>
<dbReference type="CDD" id="cd01347">
    <property type="entry name" value="ligand_gated_channel"/>
    <property type="match status" value="1"/>
</dbReference>
<feature type="region of interest" description="Disordered" evidence="8">
    <location>
        <begin position="255"/>
        <end position="276"/>
    </location>
</feature>
<keyword evidence="2 7" id="KW-0813">Transport</keyword>
<dbReference type="KEGG" id="mthd:A3224_13680"/>
<dbReference type="InterPro" id="IPR037066">
    <property type="entry name" value="Plug_dom_sf"/>
</dbReference>
<keyword evidence="13" id="KW-0675">Receptor</keyword>
<dbReference type="Proteomes" id="UP001209730">
    <property type="component" value="Unassembled WGS sequence"/>
</dbReference>
<feature type="domain" description="Outer membrane protein beta-barrel" evidence="11">
    <location>
        <begin position="581"/>
        <end position="741"/>
    </location>
</feature>
<dbReference type="PANTHER" id="PTHR40980:SF3">
    <property type="entry name" value="TONB-DEPENDENT RECEPTOR-LIKE BETA-BARREL DOMAIN-CONTAINING PROTEIN"/>
    <property type="match status" value="1"/>
</dbReference>
<organism evidence="12 14">
    <name type="scientific">Microbulbifer thermotolerans</name>
    <dbReference type="NCBI Taxonomy" id="252514"/>
    <lineage>
        <taxon>Bacteria</taxon>
        <taxon>Pseudomonadati</taxon>
        <taxon>Pseudomonadota</taxon>
        <taxon>Gammaproteobacteria</taxon>
        <taxon>Cellvibrionales</taxon>
        <taxon>Microbulbiferaceae</taxon>
        <taxon>Microbulbifer</taxon>
    </lineage>
</organism>
<feature type="domain" description="TonB-dependent receptor plug" evidence="10">
    <location>
        <begin position="60"/>
        <end position="164"/>
    </location>
</feature>
<keyword evidence="14" id="KW-1185">Reference proteome</keyword>
<evidence type="ECO:0000259" key="11">
    <source>
        <dbReference type="Pfam" id="PF14905"/>
    </source>
</evidence>
<evidence type="ECO:0000256" key="9">
    <source>
        <dbReference type="SAM" id="SignalP"/>
    </source>
</evidence>
<proteinExistence type="inferred from homology"/>
<keyword evidence="6 7" id="KW-0998">Cell outer membrane</keyword>
<feature type="signal peptide" evidence="9">
    <location>
        <begin position="1"/>
        <end position="32"/>
    </location>
</feature>
<dbReference type="EMBL" id="CP014864">
    <property type="protein sequence ID" value="AMX03483.1"/>
    <property type="molecule type" value="Genomic_DNA"/>
</dbReference>
<dbReference type="SUPFAM" id="SSF56935">
    <property type="entry name" value="Porins"/>
    <property type="match status" value="1"/>
</dbReference>
<dbReference type="Proteomes" id="UP000076077">
    <property type="component" value="Chromosome"/>
</dbReference>
<keyword evidence="5 7" id="KW-0472">Membrane</keyword>
<evidence type="ECO:0000256" key="5">
    <source>
        <dbReference type="ARBA" id="ARBA00023136"/>
    </source>
</evidence>
<dbReference type="GeneID" id="76609085"/>
<accession>A0A143HP42</accession>
<evidence type="ECO:0000256" key="1">
    <source>
        <dbReference type="ARBA" id="ARBA00004571"/>
    </source>
</evidence>